<protein>
    <submittedName>
        <fullName evidence="1">Uncharacterized protein</fullName>
    </submittedName>
</protein>
<dbReference type="Gene3D" id="1.10.3210.10">
    <property type="entry name" value="Hypothetical protein af1432"/>
    <property type="match status" value="1"/>
</dbReference>
<reference evidence="1" key="2">
    <citation type="journal article" date="2021" name="PeerJ">
        <title>Extensive microbial diversity within the chicken gut microbiome revealed by metagenomics and culture.</title>
        <authorList>
            <person name="Gilroy R."/>
            <person name="Ravi A."/>
            <person name="Getino M."/>
            <person name="Pursley I."/>
            <person name="Horton D.L."/>
            <person name="Alikhan N.F."/>
            <person name="Baker D."/>
            <person name="Gharbi K."/>
            <person name="Hall N."/>
            <person name="Watson M."/>
            <person name="Adriaenssens E.M."/>
            <person name="Foster-Nyarko E."/>
            <person name="Jarju S."/>
            <person name="Secka A."/>
            <person name="Antonio M."/>
            <person name="Oren A."/>
            <person name="Chaudhuri R.R."/>
            <person name="La Ragione R."/>
            <person name="Hildebrand F."/>
            <person name="Pallen M.J."/>
        </authorList>
    </citation>
    <scope>NUCLEOTIDE SEQUENCE</scope>
    <source>
        <strain evidence="1">CHK195-15760</strain>
    </source>
</reference>
<proteinExistence type="predicted"/>
<dbReference type="AlphaFoldDB" id="A0A9D1LZP3"/>
<dbReference type="PANTHER" id="PTHR43155:SF2">
    <property type="entry name" value="CYCLIC DI-GMP PHOSPHODIESTERASE PA4108"/>
    <property type="match status" value="1"/>
</dbReference>
<organism evidence="1 2">
    <name type="scientific">Candidatus Merdicola faecigallinarum</name>
    <dbReference type="NCBI Taxonomy" id="2840862"/>
    <lineage>
        <taxon>Bacteria</taxon>
        <taxon>Bacillati</taxon>
        <taxon>Bacillota</taxon>
        <taxon>Clostridia</taxon>
        <taxon>Candidatus Merdicola</taxon>
    </lineage>
</organism>
<name>A0A9D1LZP3_9FIRM</name>
<gene>
    <name evidence="1" type="ORF">IAB70_00680</name>
</gene>
<sequence length="167" mass="19473">MELDIQIGLKGFAIPYEAQIIRVADEYDAIVSKRQYKTHIGVTDTLKILIENAHNGKNNPRIVKALIRVVIDDTLYEISCTYNYIDYIKEQIKRLETVDKYNQKATSSKSESKQNYYKEGMKMLFTEGETFENYSSILLQYKQALDTRTNIINKLYAELKDIKKLKV</sequence>
<dbReference type="EMBL" id="DVNH01000006">
    <property type="protein sequence ID" value="HIU51133.1"/>
    <property type="molecule type" value="Genomic_DNA"/>
</dbReference>
<dbReference type="SUPFAM" id="SSF109604">
    <property type="entry name" value="HD-domain/PDEase-like"/>
    <property type="match status" value="1"/>
</dbReference>
<evidence type="ECO:0000313" key="2">
    <source>
        <dbReference type="Proteomes" id="UP000824093"/>
    </source>
</evidence>
<reference evidence="1" key="1">
    <citation type="submission" date="2020-10" db="EMBL/GenBank/DDBJ databases">
        <authorList>
            <person name="Gilroy R."/>
        </authorList>
    </citation>
    <scope>NUCLEOTIDE SEQUENCE</scope>
    <source>
        <strain evidence="1">CHK195-15760</strain>
    </source>
</reference>
<dbReference type="Pfam" id="PF13487">
    <property type="entry name" value="HD_5"/>
    <property type="match status" value="1"/>
</dbReference>
<dbReference type="Proteomes" id="UP000824093">
    <property type="component" value="Unassembled WGS sequence"/>
</dbReference>
<dbReference type="PANTHER" id="PTHR43155">
    <property type="entry name" value="CYCLIC DI-GMP PHOSPHODIESTERASE PA4108-RELATED"/>
    <property type="match status" value="1"/>
</dbReference>
<accession>A0A9D1LZP3</accession>
<evidence type="ECO:0000313" key="1">
    <source>
        <dbReference type="EMBL" id="HIU51133.1"/>
    </source>
</evidence>
<comment type="caution">
    <text evidence="1">The sequence shown here is derived from an EMBL/GenBank/DDBJ whole genome shotgun (WGS) entry which is preliminary data.</text>
</comment>